<dbReference type="PROSITE" id="PS51257">
    <property type="entry name" value="PROKAR_LIPOPROTEIN"/>
    <property type="match status" value="1"/>
</dbReference>
<evidence type="ECO:0008006" key="4">
    <source>
        <dbReference type="Google" id="ProtNLM"/>
    </source>
</evidence>
<evidence type="ECO:0000256" key="1">
    <source>
        <dbReference type="SAM" id="SignalP"/>
    </source>
</evidence>
<evidence type="ECO:0000313" key="3">
    <source>
        <dbReference type="Proteomes" id="UP001302443"/>
    </source>
</evidence>
<proteinExistence type="predicted"/>
<sequence length="127" mass="14005">MNKFKSAVVAVSLALILTGCARTAAINTPTTTITANVSADKVKEAILLAGKERKWIMTQVKPGVIDARYVPRGHSVSVRINYTATSYTINYVSSDNMKAGDGKIHKNYNRWINNLDVDIQHNIMVLK</sequence>
<protein>
    <recommendedName>
        <fullName evidence="4">Lipoprotein</fullName>
    </recommendedName>
</protein>
<evidence type="ECO:0000313" key="2">
    <source>
        <dbReference type="EMBL" id="WPA92302.1"/>
    </source>
</evidence>
<name>A0ABZ0N1P0_9GAMM</name>
<reference evidence="2 3" key="1">
    <citation type="submission" date="2023-09" db="EMBL/GenBank/DDBJ databases">
        <title>Genomic Revisitation and Reclassification of the Genus Providencia.</title>
        <authorList>
            <person name="Dong X."/>
        </authorList>
    </citation>
    <scope>NUCLEOTIDE SEQUENCE [LARGE SCALE GENOMIC DNA]</scope>
    <source>
        <strain evidence="2 3">D4759</strain>
    </source>
</reference>
<organism evidence="2 3">
    <name type="scientific">Providencia zhijiangensis</name>
    <dbReference type="NCBI Taxonomy" id="3053982"/>
    <lineage>
        <taxon>Bacteria</taxon>
        <taxon>Pseudomonadati</taxon>
        <taxon>Pseudomonadota</taxon>
        <taxon>Gammaproteobacteria</taxon>
        <taxon>Enterobacterales</taxon>
        <taxon>Morganellaceae</taxon>
        <taxon>Providencia</taxon>
    </lineage>
</organism>
<gene>
    <name evidence="2" type="ORF">QS795_000555</name>
</gene>
<feature type="chain" id="PRO_5046920749" description="Lipoprotein" evidence="1">
    <location>
        <begin position="25"/>
        <end position="127"/>
    </location>
</feature>
<dbReference type="RefSeq" id="WP_286271502.1">
    <property type="nucleotide sequence ID" value="NZ_CP135990.1"/>
</dbReference>
<accession>A0ABZ0N1P0</accession>
<feature type="signal peptide" evidence="1">
    <location>
        <begin position="1"/>
        <end position="24"/>
    </location>
</feature>
<keyword evidence="3" id="KW-1185">Reference proteome</keyword>
<dbReference type="EMBL" id="CP135990">
    <property type="protein sequence ID" value="WPA92302.1"/>
    <property type="molecule type" value="Genomic_DNA"/>
</dbReference>
<dbReference type="Proteomes" id="UP001302443">
    <property type="component" value="Chromosome"/>
</dbReference>
<keyword evidence="1" id="KW-0732">Signal</keyword>